<name>A0A1J4JVH0_9EUKA</name>
<evidence type="ECO:0008006" key="6">
    <source>
        <dbReference type="Google" id="ProtNLM"/>
    </source>
</evidence>
<dbReference type="VEuPathDB" id="TrichDB:TRFO_31972"/>
<dbReference type="AlphaFoldDB" id="A0A1J4JVH0"/>
<keyword evidence="2" id="KW-0812">Transmembrane</keyword>
<keyword evidence="5" id="KW-1185">Reference proteome</keyword>
<feature type="chain" id="PRO_5013198763" description="Surface antigen BspA-like" evidence="3">
    <location>
        <begin position="18"/>
        <end position="459"/>
    </location>
</feature>
<dbReference type="PROSITE" id="PS00018">
    <property type="entry name" value="EF_HAND_1"/>
    <property type="match status" value="1"/>
</dbReference>
<dbReference type="InterPro" id="IPR053139">
    <property type="entry name" value="Surface_bspA-like"/>
</dbReference>
<dbReference type="EMBL" id="MLAK01000920">
    <property type="protein sequence ID" value="OHT01261.1"/>
    <property type="molecule type" value="Genomic_DNA"/>
</dbReference>
<sequence>MILLLFLFSYLIPYAQCVKHLDRDDDDDDDDDDHDQTITVGDFVYKIDDHDEAELIDYTGTKSGDEIEIPEKIKNQNGKDVRVKDFSSKAFRGKTNIKSVTIKAQIDEIPEDSFNGCTGLTKVTLPDSVREIDERAFKGCTQLESINFPSRIHTIDIEAFYSTGLKGKIKLPSSLRTIGKRAFGNCPQITEFYIESDYTRASLLAGKVFTDKGVLYNDRELLQYPAANKNERYDIAESTETIQDGAFEGANNLKTLQIPKGMKNVDPNSLPANVKNMVYSGCPSSQPSSLTCVVIPEDCPNYKPPTGECQQIKPNQSNPGVNSPKGNKWLTIGIVIGVCVLVIIIVIIIVVVVLKKKKKHDRTTGDARPVESANVFAPKIVDEKSDEKKDKKASSSSSSSSSSSGGAAYNNQPLVYPPPVPNYPDPQAPSPYAGAYQPQDSQNLRDSNPYLGLPNNQTF</sequence>
<feature type="compositionally biased region" description="Pro residues" evidence="1">
    <location>
        <begin position="415"/>
        <end position="429"/>
    </location>
</feature>
<evidence type="ECO:0000313" key="4">
    <source>
        <dbReference type="EMBL" id="OHT01261.1"/>
    </source>
</evidence>
<feature type="signal peptide" evidence="3">
    <location>
        <begin position="1"/>
        <end position="17"/>
    </location>
</feature>
<protein>
    <recommendedName>
        <fullName evidence="6">Surface antigen BspA-like</fullName>
    </recommendedName>
</protein>
<dbReference type="GeneID" id="94842942"/>
<feature type="transmembrane region" description="Helical" evidence="2">
    <location>
        <begin position="329"/>
        <end position="354"/>
    </location>
</feature>
<keyword evidence="2" id="KW-1133">Transmembrane helix</keyword>
<evidence type="ECO:0000256" key="1">
    <source>
        <dbReference type="SAM" id="MobiDB-lite"/>
    </source>
</evidence>
<dbReference type="Proteomes" id="UP000179807">
    <property type="component" value="Unassembled WGS sequence"/>
</dbReference>
<feature type="compositionally biased region" description="Basic and acidic residues" evidence="1">
    <location>
        <begin position="380"/>
        <end position="393"/>
    </location>
</feature>
<reference evidence="4" key="1">
    <citation type="submission" date="2016-10" db="EMBL/GenBank/DDBJ databases">
        <authorList>
            <person name="Benchimol M."/>
            <person name="Almeida L.G."/>
            <person name="Vasconcelos A.T."/>
            <person name="Perreira-Neves A."/>
            <person name="Rosa I.A."/>
            <person name="Tasca T."/>
            <person name="Bogo M.R."/>
            <person name="de Souza W."/>
        </authorList>
    </citation>
    <scope>NUCLEOTIDE SEQUENCE [LARGE SCALE GENOMIC DNA]</scope>
    <source>
        <strain evidence="4">K</strain>
    </source>
</reference>
<dbReference type="PANTHER" id="PTHR45661:SF3">
    <property type="entry name" value="IG-LIKE DOMAIN-CONTAINING PROTEIN"/>
    <property type="match status" value="1"/>
</dbReference>
<dbReference type="SUPFAM" id="SSF52058">
    <property type="entry name" value="L domain-like"/>
    <property type="match status" value="1"/>
</dbReference>
<dbReference type="RefSeq" id="XP_068354397.1">
    <property type="nucleotide sequence ID" value="XM_068508238.1"/>
</dbReference>
<keyword evidence="3" id="KW-0732">Signal</keyword>
<dbReference type="InterPro" id="IPR032675">
    <property type="entry name" value="LRR_dom_sf"/>
</dbReference>
<dbReference type="PANTHER" id="PTHR45661">
    <property type="entry name" value="SURFACE ANTIGEN"/>
    <property type="match status" value="1"/>
</dbReference>
<dbReference type="Gene3D" id="3.80.10.10">
    <property type="entry name" value="Ribonuclease Inhibitor"/>
    <property type="match status" value="1"/>
</dbReference>
<keyword evidence="2" id="KW-0472">Membrane</keyword>
<dbReference type="InterPro" id="IPR026906">
    <property type="entry name" value="LRR_5"/>
</dbReference>
<gene>
    <name evidence="4" type="ORF">TRFO_31972</name>
</gene>
<evidence type="ECO:0000313" key="5">
    <source>
        <dbReference type="Proteomes" id="UP000179807"/>
    </source>
</evidence>
<dbReference type="InterPro" id="IPR018247">
    <property type="entry name" value="EF_Hand_1_Ca_BS"/>
</dbReference>
<comment type="caution">
    <text evidence="4">The sequence shown here is derived from an EMBL/GenBank/DDBJ whole genome shotgun (WGS) entry which is preliminary data.</text>
</comment>
<feature type="compositionally biased region" description="Low complexity" evidence="1">
    <location>
        <begin position="394"/>
        <end position="414"/>
    </location>
</feature>
<evidence type="ECO:0000256" key="2">
    <source>
        <dbReference type="SAM" id="Phobius"/>
    </source>
</evidence>
<proteinExistence type="predicted"/>
<dbReference type="Pfam" id="PF13306">
    <property type="entry name" value="LRR_5"/>
    <property type="match status" value="2"/>
</dbReference>
<accession>A0A1J4JVH0</accession>
<organism evidence="4 5">
    <name type="scientific">Tritrichomonas foetus</name>
    <dbReference type="NCBI Taxonomy" id="1144522"/>
    <lineage>
        <taxon>Eukaryota</taxon>
        <taxon>Metamonada</taxon>
        <taxon>Parabasalia</taxon>
        <taxon>Tritrichomonadida</taxon>
        <taxon>Tritrichomonadidae</taxon>
        <taxon>Tritrichomonas</taxon>
    </lineage>
</organism>
<dbReference type="OrthoDB" id="10264456at2759"/>
<evidence type="ECO:0000256" key="3">
    <source>
        <dbReference type="SAM" id="SignalP"/>
    </source>
</evidence>
<feature type="region of interest" description="Disordered" evidence="1">
    <location>
        <begin position="360"/>
        <end position="459"/>
    </location>
</feature>